<sequence>MNIKPYFILLFATSLIAQTKVSDFVDYQKYDTENKMIMSASNFQGKTVLMGDSITEFWKVNDPQFFEQNQLIDRGISGQTTSQMLLRFRQDVIALQPKSVVILAGINDIAQNAGPISVPQIFDNIKSMVDLAKANKIQPILCLLVPANRFPWRPEIIPTEKVTELNALIQNYALKNALPLVDYYTPLKDSDSGLAKKYGDDGVHPNLEGYKVMEKTLMAVLKK</sequence>
<proteinExistence type="predicted"/>
<evidence type="ECO:0000259" key="1">
    <source>
        <dbReference type="Pfam" id="PF13472"/>
    </source>
</evidence>
<dbReference type="AlphaFoldDB" id="A0A4Q1KB45"/>
<organism evidence="2 3">
    <name type="scientific">Flavobacterium stagni</name>
    <dbReference type="NCBI Taxonomy" id="2506421"/>
    <lineage>
        <taxon>Bacteria</taxon>
        <taxon>Pseudomonadati</taxon>
        <taxon>Bacteroidota</taxon>
        <taxon>Flavobacteriia</taxon>
        <taxon>Flavobacteriales</taxon>
        <taxon>Flavobacteriaceae</taxon>
        <taxon>Flavobacterium</taxon>
    </lineage>
</organism>
<protein>
    <submittedName>
        <fullName evidence="2">Acylhydrolase</fullName>
    </submittedName>
</protein>
<dbReference type="EMBL" id="SBKN01000003">
    <property type="protein sequence ID" value="RXR22974.1"/>
    <property type="molecule type" value="Genomic_DNA"/>
</dbReference>
<dbReference type="InterPro" id="IPR036514">
    <property type="entry name" value="SGNH_hydro_sf"/>
</dbReference>
<dbReference type="Proteomes" id="UP000289857">
    <property type="component" value="Unassembled WGS sequence"/>
</dbReference>
<dbReference type="InterPro" id="IPR051532">
    <property type="entry name" value="Ester_Hydrolysis_Enzymes"/>
</dbReference>
<dbReference type="Pfam" id="PF13472">
    <property type="entry name" value="Lipase_GDSL_2"/>
    <property type="match status" value="1"/>
</dbReference>
<keyword evidence="2" id="KW-0378">Hydrolase</keyword>
<dbReference type="RefSeq" id="WP_129461204.1">
    <property type="nucleotide sequence ID" value="NZ_SBKN01000003.1"/>
</dbReference>
<dbReference type="InterPro" id="IPR013830">
    <property type="entry name" value="SGNH_hydro"/>
</dbReference>
<dbReference type="OrthoDB" id="9794725at2"/>
<feature type="domain" description="SGNH hydrolase-type esterase" evidence="1">
    <location>
        <begin position="50"/>
        <end position="212"/>
    </location>
</feature>
<keyword evidence="3" id="KW-1185">Reference proteome</keyword>
<dbReference type="PANTHER" id="PTHR30383:SF5">
    <property type="entry name" value="SGNH HYDROLASE-TYPE ESTERASE DOMAIN-CONTAINING PROTEIN"/>
    <property type="match status" value="1"/>
</dbReference>
<evidence type="ECO:0000313" key="3">
    <source>
        <dbReference type="Proteomes" id="UP000289857"/>
    </source>
</evidence>
<dbReference type="Gene3D" id="3.40.50.1110">
    <property type="entry name" value="SGNH hydrolase"/>
    <property type="match status" value="1"/>
</dbReference>
<evidence type="ECO:0000313" key="2">
    <source>
        <dbReference type="EMBL" id="RXR22974.1"/>
    </source>
</evidence>
<dbReference type="GO" id="GO:0004622">
    <property type="term" value="F:phosphatidylcholine lysophospholipase activity"/>
    <property type="evidence" value="ECO:0007669"/>
    <property type="project" value="TreeGrafter"/>
</dbReference>
<name>A0A4Q1KB45_9FLAO</name>
<dbReference type="PANTHER" id="PTHR30383">
    <property type="entry name" value="THIOESTERASE 1/PROTEASE 1/LYSOPHOSPHOLIPASE L1"/>
    <property type="match status" value="1"/>
</dbReference>
<gene>
    <name evidence="2" type="ORF">EQG61_07000</name>
</gene>
<dbReference type="SUPFAM" id="SSF52266">
    <property type="entry name" value="SGNH hydrolase"/>
    <property type="match status" value="1"/>
</dbReference>
<accession>A0A4Q1KB45</accession>
<comment type="caution">
    <text evidence="2">The sequence shown here is derived from an EMBL/GenBank/DDBJ whole genome shotgun (WGS) entry which is preliminary data.</text>
</comment>
<reference evidence="3" key="1">
    <citation type="submission" date="2019-01" db="EMBL/GenBank/DDBJ databases">
        <title>Cytophagaceae bacterium strain CAR-16.</title>
        <authorList>
            <person name="Chen W.-M."/>
        </authorList>
    </citation>
    <scope>NUCLEOTIDE SEQUENCE [LARGE SCALE GENOMIC DNA]</scope>
    <source>
        <strain evidence="3">WWJ-16</strain>
    </source>
</reference>